<accession>A0ABN5TJ63</accession>
<dbReference type="RefSeq" id="WP_125463859.1">
    <property type="nucleotide sequence ID" value="NZ_CP034337.1"/>
</dbReference>
<dbReference type="Proteomes" id="UP000272622">
    <property type="component" value="Chromosome"/>
</dbReference>
<reference evidence="2 3" key="1">
    <citation type="submission" date="2018-12" db="EMBL/GenBank/DDBJ databases">
        <authorList>
            <person name="Li S."/>
            <person name="Yang R."/>
            <person name="Chen G."/>
            <person name="Zou L."/>
            <person name="Zhang C."/>
            <person name="Chen Y."/>
            <person name="Liu Z."/>
            <person name="Li Y."/>
            <person name="Yan Y."/>
            <person name="Huang M."/>
            <person name="Chen T."/>
        </authorList>
    </citation>
    <scope>NUCLEOTIDE SEQUENCE [LARGE SCALE GENOMIC DNA]</scope>
    <source>
        <strain evidence="2 3">2014</strain>
    </source>
</reference>
<dbReference type="InterPro" id="IPR051783">
    <property type="entry name" value="NAD(P)-dependent_oxidoreduct"/>
</dbReference>
<dbReference type="InterPro" id="IPR036291">
    <property type="entry name" value="NAD(P)-bd_dom_sf"/>
</dbReference>
<organism evidence="2 3">
    <name type="scientific">Pseudomonas oryziphila</name>
    <dbReference type="NCBI Taxonomy" id="2894079"/>
    <lineage>
        <taxon>Bacteria</taxon>
        <taxon>Pseudomonadati</taxon>
        <taxon>Pseudomonadota</taxon>
        <taxon>Gammaproteobacteria</taxon>
        <taxon>Pseudomonadales</taxon>
        <taxon>Pseudomonadaceae</taxon>
        <taxon>Pseudomonas</taxon>
    </lineage>
</organism>
<dbReference type="PANTHER" id="PTHR48079">
    <property type="entry name" value="PROTEIN YEEZ"/>
    <property type="match status" value="1"/>
</dbReference>
<dbReference type="EMBL" id="CP034337">
    <property type="protein sequence ID" value="AZL73741.1"/>
    <property type="molecule type" value="Genomic_DNA"/>
</dbReference>
<dbReference type="Gene3D" id="3.40.50.720">
    <property type="entry name" value="NAD(P)-binding Rossmann-like Domain"/>
    <property type="match status" value="1"/>
</dbReference>
<sequence length="330" mass="35643">MILVTGASGCLGSHLVHALLAADEPVAVLVLPGDPAPALAGVATRLRWHQGDILDPHSLVPALAGVSQVYHVAGLASPYECDRQRMFQVNRDGTGHLLGAAQAAGVRRFVHVSSIAAVGYPDQLADEGMRYNGAQLGLAYMHSKHAAEQLAKAMNSPAMAVLIACPAAVIASQCDLRDGWGKVMLDVARRRLPLVPPGGLCVVGGADLAQGLRQLMATGRPGERYIFGACNVSHAQLIDSMARALRVRPPRWRPSRRLLLALAWLLRPLDGVARRMRLKLTADVLRVLTQQVHYRCDKAREELGFAPRQGLDEIVDEAAVWLARHLPREL</sequence>
<evidence type="ECO:0000313" key="2">
    <source>
        <dbReference type="EMBL" id="AZL73741.1"/>
    </source>
</evidence>
<dbReference type="InterPro" id="IPR001509">
    <property type="entry name" value="Epimerase_deHydtase"/>
</dbReference>
<dbReference type="PANTHER" id="PTHR48079:SF6">
    <property type="entry name" value="NAD(P)-BINDING DOMAIN-CONTAINING PROTEIN-RELATED"/>
    <property type="match status" value="1"/>
</dbReference>
<keyword evidence="3" id="KW-1185">Reference proteome</keyword>
<protein>
    <submittedName>
        <fullName evidence="2">NAD-dependent epimerase/dehydratase family protein</fullName>
    </submittedName>
</protein>
<evidence type="ECO:0000313" key="3">
    <source>
        <dbReference type="Proteomes" id="UP000272622"/>
    </source>
</evidence>
<evidence type="ECO:0000259" key="1">
    <source>
        <dbReference type="Pfam" id="PF01370"/>
    </source>
</evidence>
<name>A0ABN5TJ63_9PSED</name>
<gene>
    <name evidence="2" type="ORF">EI693_11870</name>
</gene>
<dbReference type="Pfam" id="PF01370">
    <property type="entry name" value="Epimerase"/>
    <property type="match status" value="1"/>
</dbReference>
<feature type="domain" description="NAD-dependent epimerase/dehydratase" evidence="1">
    <location>
        <begin position="2"/>
        <end position="161"/>
    </location>
</feature>
<dbReference type="SUPFAM" id="SSF51735">
    <property type="entry name" value="NAD(P)-binding Rossmann-fold domains"/>
    <property type="match status" value="1"/>
</dbReference>
<proteinExistence type="predicted"/>